<name>A0A081NEF9_9GAMM</name>
<proteinExistence type="predicted"/>
<protein>
    <submittedName>
        <fullName evidence="1">Uncharacterized protein</fullName>
    </submittedName>
</protein>
<reference evidence="1 2" key="1">
    <citation type="submission" date="2014-06" db="EMBL/GenBank/DDBJ databases">
        <title>Whole Genome Sequences of Three Symbiotic Endozoicomonas Bacteria.</title>
        <authorList>
            <person name="Neave M.J."/>
            <person name="Apprill A."/>
            <person name="Voolstra C.R."/>
        </authorList>
    </citation>
    <scope>NUCLEOTIDE SEQUENCE [LARGE SCALE GENOMIC DNA]</scope>
    <source>
        <strain evidence="1 2">DSM 25634</strain>
    </source>
</reference>
<dbReference type="STRING" id="1137799.GZ78_19385"/>
<sequence>MNSSYWQKTVFSLRPYRAKTLPRKDLTAQRPYRAKTLPRKVERLILPGGGRADLAVRCNSSGDRTLASKAWKNDDTTFLGTGTLLFLKIKESIKLLYPLDFKMLPGDK</sequence>
<evidence type="ECO:0000313" key="1">
    <source>
        <dbReference type="EMBL" id="KEQ16832.1"/>
    </source>
</evidence>
<dbReference type="EMBL" id="JOKH01000004">
    <property type="protein sequence ID" value="KEQ16832.1"/>
    <property type="molecule type" value="Genomic_DNA"/>
</dbReference>
<comment type="caution">
    <text evidence="1">The sequence shown here is derived from an EMBL/GenBank/DDBJ whole genome shotgun (WGS) entry which is preliminary data.</text>
</comment>
<dbReference type="Proteomes" id="UP000028073">
    <property type="component" value="Unassembled WGS sequence"/>
</dbReference>
<dbReference type="AlphaFoldDB" id="A0A081NEF9"/>
<keyword evidence="2" id="KW-1185">Reference proteome</keyword>
<evidence type="ECO:0000313" key="2">
    <source>
        <dbReference type="Proteomes" id="UP000028073"/>
    </source>
</evidence>
<organism evidence="1 2">
    <name type="scientific">Endozoicomonas numazuensis</name>
    <dbReference type="NCBI Taxonomy" id="1137799"/>
    <lineage>
        <taxon>Bacteria</taxon>
        <taxon>Pseudomonadati</taxon>
        <taxon>Pseudomonadota</taxon>
        <taxon>Gammaproteobacteria</taxon>
        <taxon>Oceanospirillales</taxon>
        <taxon>Endozoicomonadaceae</taxon>
        <taxon>Endozoicomonas</taxon>
    </lineage>
</organism>
<accession>A0A081NEF9</accession>
<gene>
    <name evidence="1" type="ORF">GZ78_19385</name>
</gene>